<dbReference type="RefSeq" id="WP_234864450.1">
    <property type="nucleotide sequence ID" value="NZ_JAKEVY010000001.1"/>
</dbReference>
<keyword evidence="4" id="KW-1185">Reference proteome</keyword>
<evidence type="ECO:0000313" key="3">
    <source>
        <dbReference type="EMBL" id="MCF1713923.1"/>
    </source>
</evidence>
<organism evidence="3 4">
    <name type="scientific">Flavihumibacter fluminis</name>
    <dbReference type="NCBI Taxonomy" id="2909236"/>
    <lineage>
        <taxon>Bacteria</taxon>
        <taxon>Pseudomonadati</taxon>
        <taxon>Bacteroidota</taxon>
        <taxon>Chitinophagia</taxon>
        <taxon>Chitinophagales</taxon>
        <taxon>Chitinophagaceae</taxon>
        <taxon>Flavihumibacter</taxon>
    </lineage>
</organism>
<accession>A0ABS9BDX7</accession>
<keyword evidence="3" id="KW-0378">Hydrolase</keyword>
<protein>
    <submittedName>
        <fullName evidence="3">Alpha/beta hydrolase</fullName>
    </submittedName>
</protein>
<sequence length="278" mass="30966">MKSILIAIAVVFQVATALGQTPSIQVEKSGKGTPVIYLPGFGCPGRIWKETAAFLGKGYSAHFVTYAGFDGTAAIDTPWYSAVRDGLVDYIKSQKLKKVHLVGHSMGGNLATDLAALLPDRVTKVVLVDAIPCMREVMMPGVKAQQIQYISPYNKQLLEMQAEPFKKMAAGMSANMTQSKEKADSITSWMLKADRKVYVFGYTDLLKLDLRPVLPSVKAPVLILAAGFPNREVIEKNYIKQYEALSNKEILIADKSRHFIMFDEFEWMARNIQQYFSK</sequence>
<dbReference type="Proteomes" id="UP001200145">
    <property type="component" value="Unassembled WGS sequence"/>
</dbReference>
<evidence type="ECO:0000313" key="4">
    <source>
        <dbReference type="Proteomes" id="UP001200145"/>
    </source>
</evidence>
<gene>
    <name evidence="3" type="ORF">L0U88_04670</name>
</gene>
<evidence type="ECO:0000256" key="1">
    <source>
        <dbReference type="SAM" id="SignalP"/>
    </source>
</evidence>
<dbReference type="Gene3D" id="3.40.50.1820">
    <property type="entry name" value="alpha/beta hydrolase"/>
    <property type="match status" value="1"/>
</dbReference>
<feature type="domain" description="AB hydrolase-1" evidence="2">
    <location>
        <begin position="35"/>
        <end position="269"/>
    </location>
</feature>
<name>A0ABS9BDX7_9BACT</name>
<dbReference type="InterPro" id="IPR050266">
    <property type="entry name" value="AB_hydrolase_sf"/>
</dbReference>
<dbReference type="Pfam" id="PF12697">
    <property type="entry name" value="Abhydrolase_6"/>
    <property type="match status" value="1"/>
</dbReference>
<dbReference type="InterPro" id="IPR029058">
    <property type="entry name" value="AB_hydrolase_fold"/>
</dbReference>
<feature type="chain" id="PRO_5047174364" evidence="1">
    <location>
        <begin position="18"/>
        <end position="278"/>
    </location>
</feature>
<evidence type="ECO:0000259" key="2">
    <source>
        <dbReference type="Pfam" id="PF12697"/>
    </source>
</evidence>
<dbReference type="InterPro" id="IPR000073">
    <property type="entry name" value="AB_hydrolase_1"/>
</dbReference>
<feature type="signal peptide" evidence="1">
    <location>
        <begin position="1"/>
        <end position="17"/>
    </location>
</feature>
<dbReference type="SUPFAM" id="SSF53474">
    <property type="entry name" value="alpha/beta-Hydrolases"/>
    <property type="match status" value="1"/>
</dbReference>
<comment type="caution">
    <text evidence="3">The sequence shown here is derived from an EMBL/GenBank/DDBJ whole genome shotgun (WGS) entry which is preliminary data.</text>
</comment>
<proteinExistence type="predicted"/>
<keyword evidence="1" id="KW-0732">Signal</keyword>
<dbReference type="PANTHER" id="PTHR43798">
    <property type="entry name" value="MONOACYLGLYCEROL LIPASE"/>
    <property type="match status" value="1"/>
</dbReference>
<dbReference type="EMBL" id="JAKEVY010000001">
    <property type="protein sequence ID" value="MCF1713923.1"/>
    <property type="molecule type" value="Genomic_DNA"/>
</dbReference>
<dbReference type="GO" id="GO:0016787">
    <property type="term" value="F:hydrolase activity"/>
    <property type="evidence" value="ECO:0007669"/>
    <property type="project" value="UniProtKB-KW"/>
</dbReference>
<reference evidence="3 4" key="1">
    <citation type="submission" date="2022-01" db="EMBL/GenBank/DDBJ databases">
        <title>Flavihumibacter sp. nov., isolated from sediment of a river.</title>
        <authorList>
            <person name="Liu H."/>
        </authorList>
    </citation>
    <scope>NUCLEOTIDE SEQUENCE [LARGE SCALE GENOMIC DNA]</scope>
    <source>
        <strain evidence="3 4">RY-1</strain>
    </source>
</reference>